<dbReference type="Gene3D" id="2.70.150.10">
    <property type="entry name" value="Calcium-transporting ATPase, cytoplasmic transduction domain A"/>
    <property type="match status" value="1"/>
</dbReference>
<comment type="subcellular location">
    <subcellularLocation>
        <location evidence="1 7">Membrane</location>
    </subcellularLocation>
</comment>
<dbReference type="InterPro" id="IPR036412">
    <property type="entry name" value="HAD-like_sf"/>
</dbReference>
<feature type="transmembrane region" description="Helical" evidence="7">
    <location>
        <begin position="368"/>
        <end position="392"/>
    </location>
</feature>
<dbReference type="AlphaFoldDB" id="A0A1E1LA14"/>
<dbReference type="EMBL" id="FJUW01000042">
    <property type="protein sequence ID" value="CZT07410.1"/>
    <property type="molecule type" value="Genomic_DNA"/>
</dbReference>
<dbReference type="CDD" id="cd00371">
    <property type="entry name" value="HMA"/>
    <property type="match status" value="1"/>
</dbReference>
<dbReference type="PANTHER" id="PTHR46594:SF4">
    <property type="entry name" value="P-TYPE CATION-TRANSPORTING ATPASE"/>
    <property type="match status" value="1"/>
</dbReference>
<dbReference type="FunFam" id="2.70.150.10:FF:000002">
    <property type="entry name" value="Copper-transporting ATPase 1, putative"/>
    <property type="match status" value="1"/>
</dbReference>
<proteinExistence type="inferred from homology"/>
<feature type="transmembrane region" description="Helical" evidence="7">
    <location>
        <begin position="595"/>
        <end position="622"/>
    </location>
</feature>
<dbReference type="Pfam" id="PF00702">
    <property type="entry name" value="Hydrolase"/>
    <property type="match status" value="1"/>
</dbReference>
<dbReference type="SUPFAM" id="SSF55008">
    <property type="entry name" value="HMA, heavy metal-associated domain"/>
    <property type="match status" value="1"/>
</dbReference>
<dbReference type="GO" id="GO:0016020">
    <property type="term" value="C:membrane"/>
    <property type="evidence" value="ECO:0007669"/>
    <property type="project" value="UniProtKB-SubCell"/>
</dbReference>
<evidence type="ECO:0000256" key="8">
    <source>
        <dbReference type="SAM" id="MobiDB-lite"/>
    </source>
</evidence>
<keyword evidence="4" id="KW-1278">Translocase</keyword>
<keyword evidence="5 7" id="KW-1133">Transmembrane helix</keyword>
<dbReference type="Proteomes" id="UP000178129">
    <property type="component" value="Unassembled WGS sequence"/>
</dbReference>
<dbReference type="PROSITE" id="PS00154">
    <property type="entry name" value="ATPASE_E1_E2"/>
    <property type="match status" value="1"/>
</dbReference>
<keyword evidence="7" id="KW-0067">ATP-binding</keyword>
<dbReference type="Gene3D" id="3.40.50.1000">
    <property type="entry name" value="HAD superfamily/HAD-like"/>
    <property type="match status" value="1"/>
</dbReference>
<gene>
    <name evidence="11" type="ORF">RCO7_07347</name>
</gene>
<dbReference type="GO" id="GO:0016887">
    <property type="term" value="F:ATP hydrolysis activity"/>
    <property type="evidence" value="ECO:0007669"/>
    <property type="project" value="InterPro"/>
</dbReference>
<evidence type="ECO:0000256" key="5">
    <source>
        <dbReference type="ARBA" id="ARBA00022989"/>
    </source>
</evidence>
<evidence type="ECO:0000256" key="1">
    <source>
        <dbReference type="ARBA" id="ARBA00004370"/>
    </source>
</evidence>
<organism evidence="11 12">
    <name type="scientific">Rhynchosporium graminicola</name>
    <dbReference type="NCBI Taxonomy" id="2792576"/>
    <lineage>
        <taxon>Eukaryota</taxon>
        <taxon>Fungi</taxon>
        <taxon>Dikarya</taxon>
        <taxon>Ascomycota</taxon>
        <taxon>Pezizomycotina</taxon>
        <taxon>Leotiomycetes</taxon>
        <taxon>Helotiales</taxon>
        <taxon>Ploettnerulaceae</taxon>
        <taxon>Rhynchosporium</taxon>
    </lineage>
</organism>
<protein>
    <submittedName>
        <fullName evidence="11">Related to P-type ATPase</fullName>
    </submittedName>
</protein>
<evidence type="ECO:0000256" key="2">
    <source>
        <dbReference type="ARBA" id="ARBA00022692"/>
    </source>
</evidence>
<feature type="transmembrane region" description="Helical" evidence="7">
    <location>
        <begin position="308"/>
        <end position="329"/>
    </location>
</feature>
<dbReference type="InterPro" id="IPR056236">
    <property type="entry name" value="HMA_PCA1"/>
</dbReference>
<dbReference type="Pfam" id="PF00122">
    <property type="entry name" value="E1-E2_ATPase"/>
    <property type="match status" value="1"/>
</dbReference>
<dbReference type="InParanoid" id="A0A1E1LA14"/>
<dbReference type="InterPro" id="IPR023299">
    <property type="entry name" value="ATPase_P-typ_cyto_dom_N"/>
</dbReference>
<dbReference type="GO" id="GO:0030003">
    <property type="term" value="P:intracellular monoatomic cation homeostasis"/>
    <property type="evidence" value="ECO:0007669"/>
    <property type="project" value="UniProtKB-ARBA"/>
</dbReference>
<dbReference type="NCBIfam" id="TIGR01525">
    <property type="entry name" value="ATPase-IB_hvy"/>
    <property type="match status" value="1"/>
</dbReference>
<dbReference type="GO" id="GO:0005524">
    <property type="term" value="F:ATP binding"/>
    <property type="evidence" value="ECO:0007669"/>
    <property type="project" value="UniProtKB-UniRule"/>
</dbReference>
<keyword evidence="3 7" id="KW-0479">Metal-binding</keyword>
<dbReference type="Gene3D" id="3.40.1110.10">
    <property type="entry name" value="Calcium-transporting ATPase, cytoplasmic domain N"/>
    <property type="match status" value="1"/>
</dbReference>
<dbReference type="InterPro" id="IPR001757">
    <property type="entry name" value="P_typ_ATPase"/>
</dbReference>
<evidence type="ECO:0000256" key="7">
    <source>
        <dbReference type="RuleBase" id="RU362081"/>
    </source>
</evidence>
<keyword evidence="12" id="KW-1185">Reference proteome</keyword>
<dbReference type="InterPro" id="IPR008250">
    <property type="entry name" value="ATPase_P-typ_transduc_dom_A_sf"/>
</dbReference>
<dbReference type="Gene3D" id="3.30.70.100">
    <property type="match status" value="1"/>
</dbReference>
<evidence type="ECO:0000256" key="3">
    <source>
        <dbReference type="ARBA" id="ARBA00022723"/>
    </source>
</evidence>
<dbReference type="InterPro" id="IPR059000">
    <property type="entry name" value="ATPase_P-type_domA"/>
</dbReference>
<dbReference type="SUPFAM" id="SSF81653">
    <property type="entry name" value="Calcium ATPase, transduction domain A"/>
    <property type="match status" value="1"/>
</dbReference>
<evidence type="ECO:0000256" key="4">
    <source>
        <dbReference type="ARBA" id="ARBA00022967"/>
    </source>
</evidence>
<dbReference type="Pfam" id="PF24534">
    <property type="entry name" value="HMA_PCA1"/>
    <property type="match status" value="1"/>
</dbReference>
<evidence type="ECO:0000259" key="9">
    <source>
        <dbReference type="Pfam" id="PF00122"/>
    </source>
</evidence>
<sequence>MAPCCSDSNCSNSSKREITSTEVSTHGPPFKTQIGHTTVICGSLPEILGELYHGNHHHGHHIQPAVRLKDTLLAHKETNHCSKTLLHPPAPASGSSKVSSCSEKLCCVRKLSGHVHEIDTDSTTSQSCVEKIGEDSQDSSSTIVEIDDNGISCQVERVVLNVQGMTCTGCESNLRKVLDSIGAISNIKTSLLLAETEFNLKPSEVLHSGNIGHVIEQMTGFSCIKANSSGEELDLILPAGVSVPDGPFPSGLTSMISVGREKIRITYDPKVVGARTLLQDPFFQSAQFASAPTSQDVASGRKETHKSLLLTAISVILTIPVLVLAYANLPDRKVVYGSISLVLATLVQLVAHGFYIKAYKTLRYSRMIEMDMLVVLSTTTAYVYSVIAFAFMAAGRTLSTGGFFETSTLLITLVLVGRTAAAYSRHKAVESISIQSLQVQNAIIVDPKDRNREIDSRLLQYGDIFQVLPDTRIVTDGKILEGETEVDESLITGESTLCLKKPGMTVIAGSINHSGRLLVELTRLPSENTIQSISAMVDEAKSSKARVQEIADRVAGYFTPVVIGIAIIVFVAWVSVGKALRHESTSTACIHAMTYAISTLIVSCPCAIGLAVPMVLLVAGGVGARYGLIFKTAGTIEIGRKISHVIFDKTGTLTQGNPSVVDSSYLTTTDLSSVILALTNNSKHPVSSGVNRLMQTLQSEVSKPVHLEHVISVPGKGIEATSEGLQIRGGSAQWLGVENSPVVQKLLQRKLTIFCVDVSGSLAAVFGLQDQLRPDSLSTIQELKRRGISISLLSGDNEHVVKAIGEHLGIAPEKTRSCCTPAQKQAYVKKQLAIPNSTVLFCGDGTNDAVALAQASIGMQMGGGTDVAQSAADAILMNSSLKRIITLIDLSRSFHRRVVFNFIWSFVYNVFAILLAAGVIPKVRIPPAYAGLGELVSVLPVIAIAMQLRWKKF</sequence>
<feature type="domain" description="PCA1 HMA heavy metal-associated" evidence="10">
    <location>
        <begin position="227"/>
        <end position="290"/>
    </location>
</feature>
<dbReference type="PANTHER" id="PTHR46594">
    <property type="entry name" value="P-TYPE CATION-TRANSPORTING ATPASE"/>
    <property type="match status" value="1"/>
</dbReference>
<dbReference type="InterPro" id="IPR027256">
    <property type="entry name" value="P-typ_ATPase_IB"/>
</dbReference>
<dbReference type="GO" id="GO:0046872">
    <property type="term" value="F:metal ion binding"/>
    <property type="evidence" value="ECO:0007669"/>
    <property type="project" value="UniProtKB-KW"/>
</dbReference>
<dbReference type="SFLD" id="SFLDF00027">
    <property type="entry name" value="p-type_atpase"/>
    <property type="match status" value="1"/>
</dbReference>
<feature type="region of interest" description="Disordered" evidence="8">
    <location>
        <begin position="1"/>
        <end position="30"/>
    </location>
</feature>
<reference evidence="12" key="1">
    <citation type="submission" date="2016-03" db="EMBL/GenBank/DDBJ databases">
        <authorList>
            <person name="Ploux O."/>
        </authorList>
    </citation>
    <scope>NUCLEOTIDE SEQUENCE [LARGE SCALE GENOMIC DNA]</scope>
    <source>
        <strain evidence="12">UK7</strain>
    </source>
</reference>
<feature type="transmembrane region" description="Helical" evidence="7">
    <location>
        <begin position="335"/>
        <end position="356"/>
    </location>
</feature>
<comment type="similarity">
    <text evidence="7">Belongs to the cation transport ATPase (P-type) (TC 3.A.3) family. Type IB subfamily.</text>
</comment>
<dbReference type="InterPro" id="IPR036163">
    <property type="entry name" value="HMA_dom_sf"/>
</dbReference>
<feature type="transmembrane region" description="Helical" evidence="7">
    <location>
        <begin position="554"/>
        <end position="575"/>
    </location>
</feature>
<name>A0A1E1LA14_9HELO</name>
<evidence type="ECO:0000256" key="6">
    <source>
        <dbReference type="ARBA" id="ARBA00023136"/>
    </source>
</evidence>
<dbReference type="PRINTS" id="PR00120">
    <property type="entry name" value="HATPASE"/>
</dbReference>
<comment type="caution">
    <text evidence="11">The sequence shown here is derived from an EMBL/GenBank/DDBJ whole genome shotgun (WGS) entry which is preliminary data.</text>
</comment>
<feature type="transmembrane region" description="Helical" evidence="7">
    <location>
        <begin position="926"/>
        <end position="948"/>
    </location>
</feature>
<dbReference type="SUPFAM" id="SSF81665">
    <property type="entry name" value="Calcium ATPase, transmembrane domain M"/>
    <property type="match status" value="1"/>
</dbReference>
<dbReference type="SUPFAM" id="SSF56784">
    <property type="entry name" value="HAD-like"/>
    <property type="match status" value="1"/>
</dbReference>
<dbReference type="InterPro" id="IPR006121">
    <property type="entry name" value="HMA_dom"/>
</dbReference>
<evidence type="ECO:0000313" key="11">
    <source>
        <dbReference type="EMBL" id="CZT07410.1"/>
    </source>
</evidence>
<dbReference type="GO" id="GO:0019829">
    <property type="term" value="F:ATPase-coupled monoatomic cation transmembrane transporter activity"/>
    <property type="evidence" value="ECO:0007669"/>
    <property type="project" value="InterPro"/>
</dbReference>
<dbReference type="InterPro" id="IPR044492">
    <property type="entry name" value="P_typ_ATPase_HD_dom"/>
</dbReference>
<dbReference type="NCBIfam" id="TIGR01511">
    <property type="entry name" value="ATPase-IB1_Cu"/>
    <property type="match status" value="1"/>
</dbReference>
<feature type="transmembrane region" description="Helical" evidence="7">
    <location>
        <begin position="898"/>
        <end position="920"/>
    </location>
</feature>
<dbReference type="NCBIfam" id="TIGR01494">
    <property type="entry name" value="ATPase_P-type"/>
    <property type="match status" value="2"/>
</dbReference>
<keyword evidence="6 7" id="KW-0472">Membrane</keyword>
<dbReference type="InterPro" id="IPR023298">
    <property type="entry name" value="ATPase_P-typ_TM_dom_sf"/>
</dbReference>
<evidence type="ECO:0000313" key="12">
    <source>
        <dbReference type="Proteomes" id="UP000178129"/>
    </source>
</evidence>
<accession>A0A1E1LA14</accession>
<dbReference type="FunCoup" id="A0A1E1LA14">
    <property type="interactions" value="17"/>
</dbReference>
<dbReference type="InterPro" id="IPR023214">
    <property type="entry name" value="HAD_sf"/>
</dbReference>
<dbReference type="SFLD" id="SFLDS00003">
    <property type="entry name" value="Haloacid_Dehalogenase"/>
    <property type="match status" value="1"/>
</dbReference>
<evidence type="ECO:0000259" key="10">
    <source>
        <dbReference type="Pfam" id="PF24534"/>
    </source>
</evidence>
<dbReference type="InterPro" id="IPR018303">
    <property type="entry name" value="ATPase_P-typ_P_site"/>
</dbReference>
<dbReference type="STRING" id="914237.A0A1E1LA14"/>
<dbReference type="PRINTS" id="PR00119">
    <property type="entry name" value="CATATPASE"/>
</dbReference>
<feature type="transmembrane region" description="Helical" evidence="7">
    <location>
        <begin position="398"/>
        <end position="417"/>
    </location>
</feature>
<keyword evidence="2 7" id="KW-0812">Transmembrane</keyword>
<feature type="domain" description="P-type ATPase A" evidence="9">
    <location>
        <begin position="450"/>
        <end position="537"/>
    </location>
</feature>
<feature type="compositionally biased region" description="Low complexity" evidence="8">
    <location>
        <begin position="1"/>
        <end position="13"/>
    </location>
</feature>
<keyword evidence="7" id="KW-0547">Nucleotide-binding</keyword>
<dbReference type="SFLD" id="SFLDG00002">
    <property type="entry name" value="C1.7:_P-type_atpase_like"/>
    <property type="match status" value="1"/>
</dbReference>